<proteinExistence type="predicted"/>
<protein>
    <submittedName>
        <fullName evidence="1">Uncharacterized protein</fullName>
    </submittedName>
</protein>
<dbReference type="AlphaFoldDB" id="A0A165PDM3"/>
<dbReference type="InParanoid" id="A0A165PDM3"/>
<name>A0A165PDM3_9AGAM</name>
<sequence length="156" mass="17644">METETSRKTYDGKVSRVFSGRCWRCIAFIRRQRASCPPRITNLFSPFRITVQRSTHNQSLTSPFLPSAKLPPLVTRLAQQITRSVYPMNSFHLLRARSAPLRVSSNSKSYALSSLVAFSIRLLQSNVPVRRTPSAKSRVSTLPRRLLPSSFALPPQ</sequence>
<keyword evidence="2" id="KW-1185">Reference proteome</keyword>
<dbReference type="EMBL" id="KV425614">
    <property type="protein sequence ID" value="KZT20888.1"/>
    <property type="molecule type" value="Genomic_DNA"/>
</dbReference>
<evidence type="ECO:0000313" key="1">
    <source>
        <dbReference type="EMBL" id="KZT20888.1"/>
    </source>
</evidence>
<gene>
    <name evidence="1" type="ORF">NEOLEDRAFT_819067</name>
</gene>
<accession>A0A165PDM3</accession>
<reference evidence="1 2" key="1">
    <citation type="journal article" date="2016" name="Mol. Biol. Evol.">
        <title>Comparative Genomics of Early-Diverging Mushroom-Forming Fungi Provides Insights into the Origins of Lignocellulose Decay Capabilities.</title>
        <authorList>
            <person name="Nagy L.G."/>
            <person name="Riley R."/>
            <person name="Tritt A."/>
            <person name="Adam C."/>
            <person name="Daum C."/>
            <person name="Floudas D."/>
            <person name="Sun H."/>
            <person name="Yadav J.S."/>
            <person name="Pangilinan J."/>
            <person name="Larsson K.H."/>
            <person name="Matsuura K."/>
            <person name="Barry K."/>
            <person name="Labutti K."/>
            <person name="Kuo R."/>
            <person name="Ohm R.A."/>
            <person name="Bhattacharya S.S."/>
            <person name="Shirouzu T."/>
            <person name="Yoshinaga Y."/>
            <person name="Martin F.M."/>
            <person name="Grigoriev I.V."/>
            <person name="Hibbett D.S."/>
        </authorList>
    </citation>
    <scope>NUCLEOTIDE SEQUENCE [LARGE SCALE GENOMIC DNA]</scope>
    <source>
        <strain evidence="1 2">HHB14362 ss-1</strain>
    </source>
</reference>
<dbReference type="Proteomes" id="UP000076761">
    <property type="component" value="Unassembled WGS sequence"/>
</dbReference>
<evidence type="ECO:0000313" key="2">
    <source>
        <dbReference type="Proteomes" id="UP000076761"/>
    </source>
</evidence>
<organism evidence="1 2">
    <name type="scientific">Neolentinus lepideus HHB14362 ss-1</name>
    <dbReference type="NCBI Taxonomy" id="1314782"/>
    <lineage>
        <taxon>Eukaryota</taxon>
        <taxon>Fungi</taxon>
        <taxon>Dikarya</taxon>
        <taxon>Basidiomycota</taxon>
        <taxon>Agaricomycotina</taxon>
        <taxon>Agaricomycetes</taxon>
        <taxon>Gloeophyllales</taxon>
        <taxon>Gloeophyllaceae</taxon>
        <taxon>Neolentinus</taxon>
    </lineage>
</organism>